<keyword evidence="1" id="KW-0732">Signal</keyword>
<dbReference type="Proteomes" id="UP000693672">
    <property type="component" value="Unassembled WGS sequence"/>
</dbReference>
<keyword evidence="3" id="KW-1185">Reference proteome</keyword>
<dbReference type="CDD" id="cd10936">
    <property type="entry name" value="CE4_DAC2"/>
    <property type="match status" value="1"/>
</dbReference>
<dbReference type="PANTHER" id="PTHR30105:SF2">
    <property type="entry name" value="DIVERGENT POLYSACCHARIDE DEACETYLASE SUPERFAMILY"/>
    <property type="match status" value="1"/>
</dbReference>
<accession>A0A916K261</accession>
<dbReference type="PANTHER" id="PTHR30105">
    <property type="entry name" value="UNCHARACTERIZED YIBQ-RELATED"/>
    <property type="match status" value="1"/>
</dbReference>
<feature type="chain" id="PRO_5037642189" description="Divergent polysaccharide deacetylase family protein" evidence="1">
    <location>
        <begin position="33"/>
        <end position="265"/>
    </location>
</feature>
<evidence type="ECO:0008006" key="4">
    <source>
        <dbReference type="Google" id="ProtNLM"/>
    </source>
</evidence>
<dbReference type="RefSeq" id="WP_246627476.1">
    <property type="nucleotide sequence ID" value="NZ_CAJVAS010000013.1"/>
</dbReference>
<reference evidence="2" key="1">
    <citation type="submission" date="2021-06" db="EMBL/GenBank/DDBJ databases">
        <authorList>
            <person name="Criscuolo A."/>
        </authorList>
    </citation>
    <scope>NUCLEOTIDE SEQUENCE</scope>
    <source>
        <strain evidence="2">CIP111600</strain>
    </source>
</reference>
<name>A0A916K261_9BACL</name>
<dbReference type="Pfam" id="PF04748">
    <property type="entry name" value="Polysacc_deac_2"/>
    <property type="match status" value="1"/>
</dbReference>
<evidence type="ECO:0000313" key="2">
    <source>
        <dbReference type="EMBL" id="CAG7630843.1"/>
    </source>
</evidence>
<evidence type="ECO:0000256" key="1">
    <source>
        <dbReference type="SAM" id="SignalP"/>
    </source>
</evidence>
<sequence length="265" mass="28794">MKHMKHWNRKLAVWMLAGTALCAALGPWQAEAAEPAAPEAPAAKRIAVVIDDFGNGMAGTEQMMQLSIPFAAAVMPFLPTTKKDAEEAHRLGKEVLVHMPMEPQAGKPEWLGPGAITTRLTDEEVRKRVEAAIAEVPHAIGINNHMGSRVTADERVMRIVLTVCKEKNLFFLDSRTTNKSVIKKLAAELGVPTAENDVFMDDVYTRSHIAKQALVVQKHVKTNADTIVIGHVGPPGKHTADVLKQSIPTLQGLGGTFVPISQMVH</sequence>
<organism evidence="2 3">
    <name type="scientific">Paenibacillus solanacearum</name>
    <dbReference type="NCBI Taxonomy" id="2048548"/>
    <lineage>
        <taxon>Bacteria</taxon>
        <taxon>Bacillati</taxon>
        <taxon>Bacillota</taxon>
        <taxon>Bacilli</taxon>
        <taxon>Bacillales</taxon>
        <taxon>Paenibacillaceae</taxon>
        <taxon>Paenibacillus</taxon>
    </lineage>
</organism>
<protein>
    <recommendedName>
        <fullName evidence="4">Divergent polysaccharide deacetylase family protein</fullName>
    </recommendedName>
</protein>
<proteinExistence type="predicted"/>
<gene>
    <name evidence="2" type="ORF">PAESOLCIP111_03235</name>
</gene>
<dbReference type="InterPro" id="IPR006837">
    <property type="entry name" value="Divergent_DAC"/>
</dbReference>
<feature type="signal peptide" evidence="1">
    <location>
        <begin position="1"/>
        <end position="32"/>
    </location>
</feature>
<dbReference type="EMBL" id="CAJVAS010000013">
    <property type="protein sequence ID" value="CAG7630843.1"/>
    <property type="molecule type" value="Genomic_DNA"/>
</dbReference>
<dbReference type="AlphaFoldDB" id="A0A916K261"/>
<comment type="caution">
    <text evidence="2">The sequence shown here is derived from an EMBL/GenBank/DDBJ whole genome shotgun (WGS) entry which is preliminary data.</text>
</comment>
<evidence type="ECO:0000313" key="3">
    <source>
        <dbReference type="Proteomes" id="UP000693672"/>
    </source>
</evidence>